<dbReference type="SUPFAM" id="SSF51556">
    <property type="entry name" value="Metallo-dependent hydrolases"/>
    <property type="match status" value="1"/>
</dbReference>
<dbReference type="CDD" id="cd01298">
    <property type="entry name" value="ATZ_TRZ_like"/>
    <property type="match status" value="1"/>
</dbReference>
<evidence type="ECO:0000313" key="5">
    <source>
        <dbReference type="EMBL" id="MPL85243.1"/>
    </source>
</evidence>
<comment type="caution">
    <text evidence="5">The sequence shown here is derived from an EMBL/GenBank/DDBJ whole genome shotgun (WGS) entry which is preliminary data.</text>
</comment>
<evidence type="ECO:0000259" key="4">
    <source>
        <dbReference type="Pfam" id="PF01979"/>
    </source>
</evidence>
<reference evidence="5" key="1">
    <citation type="submission" date="2019-08" db="EMBL/GenBank/DDBJ databases">
        <authorList>
            <person name="Kucharzyk K."/>
            <person name="Murdoch R.W."/>
            <person name="Higgins S."/>
            <person name="Loffler F."/>
        </authorList>
    </citation>
    <scope>NUCLEOTIDE SEQUENCE</scope>
</reference>
<gene>
    <name evidence="5" type="primary">mtaD_8</name>
    <name evidence="5" type="ORF">SDC9_31211</name>
</gene>
<sequence length="417" mass="46809">MRSLLIKNAINEGKEEDILVIDNKIHKIDSDIIYQADKTIDGKGKWIIPGFINMHTHAAMTLMRGIGEDMYLKEWLEDKIWPVEQKLDDELVYWGTKLACLEMVKTGTTTFNDQYWRVPAAIKAVEEAGLRSVQPFVILDLLDLSKSSKIKEDCEALFQESKTWSDLHKFAIGIHSPYSVSEEMIVWGSEYARSRGLLLHIHLSETEWENSESIKKHGVSPTAYLDKLGVLGPEVIAAHSLWLSDSDIEILANKGVTVVHNINSNLKIASGFKFRYNEMRDAGINVTIGTDGCASSNNLDMLEAMKTAALVQKAWRYDPTSLPINELMKLSTTNGGKALGIKTGKIEEGWLADFSLIDIDNYAFTPNINFYANLIYSANSSCIDTVICDGKIVMENRIVPGELETINNVNRLYKKLL</sequence>
<feature type="domain" description="Amidohydrolase-related" evidence="4">
    <location>
        <begin position="46"/>
        <end position="393"/>
    </location>
</feature>
<dbReference type="InterPro" id="IPR050287">
    <property type="entry name" value="MTA/SAH_deaminase"/>
</dbReference>
<organism evidence="5">
    <name type="scientific">bioreactor metagenome</name>
    <dbReference type="NCBI Taxonomy" id="1076179"/>
    <lineage>
        <taxon>unclassified sequences</taxon>
        <taxon>metagenomes</taxon>
        <taxon>ecological metagenomes</taxon>
    </lineage>
</organism>
<evidence type="ECO:0000256" key="2">
    <source>
        <dbReference type="ARBA" id="ARBA00022801"/>
    </source>
</evidence>
<evidence type="ECO:0000256" key="1">
    <source>
        <dbReference type="ARBA" id="ARBA00022723"/>
    </source>
</evidence>
<dbReference type="FunFam" id="3.20.20.140:FF:000014">
    <property type="entry name" value="5-methylthioadenosine/S-adenosylhomocysteine deaminase"/>
    <property type="match status" value="1"/>
</dbReference>
<dbReference type="InterPro" id="IPR011059">
    <property type="entry name" value="Metal-dep_hydrolase_composite"/>
</dbReference>
<protein>
    <submittedName>
        <fullName evidence="5">5-methylthioadenosine/S-adenosylhomocysteine deaminase</fullName>
        <ecNumber evidence="5">3.5.4.28</ecNumber>
    </submittedName>
</protein>
<dbReference type="GO" id="GO:0046872">
    <property type="term" value="F:metal ion binding"/>
    <property type="evidence" value="ECO:0007669"/>
    <property type="project" value="UniProtKB-KW"/>
</dbReference>
<dbReference type="GO" id="GO:0050270">
    <property type="term" value="F:S-adenosylhomocysteine deaminase activity"/>
    <property type="evidence" value="ECO:0007669"/>
    <property type="project" value="UniProtKB-EC"/>
</dbReference>
<accession>A0A644V2Y7</accession>
<evidence type="ECO:0000256" key="3">
    <source>
        <dbReference type="ARBA" id="ARBA00022833"/>
    </source>
</evidence>
<dbReference type="InterPro" id="IPR032466">
    <property type="entry name" value="Metal_Hydrolase"/>
</dbReference>
<dbReference type="EC" id="3.5.4.28" evidence="5"/>
<dbReference type="PANTHER" id="PTHR43794">
    <property type="entry name" value="AMINOHYDROLASE SSNA-RELATED"/>
    <property type="match status" value="1"/>
</dbReference>
<keyword evidence="1" id="KW-0479">Metal-binding</keyword>
<keyword evidence="2 5" id="KW-0378">Hydrolase</keyword>
<dbReference type="InterPro" id="IPR006680">
    <property type="entry name" value="Amidohydro-rel"/>
</dbReference>
<dbReference type="AlphaFoldDB" id="A0A644V2Y7"/>
<dbReference type="Gene3D" id="2.30.40.10">
    <property type="entry name" value="Urease, subunit C, domain 1"/>
    <property type="match status" value="1"/>
</dbReference>
<dbReference type="PANTHER" id="PTHR43794:SF11">
    <property type="entry name" value="AMIDOHYDROLASE-RELATED DOMAIN-CONTAINING PROTEIN"/>
    <property type="match status" value="1"/>
</dbReference>
<dbReference type="SUPFAM" id="SSF51338">
    <property type="entry name" value="Composite domain of metallo-dependent hydrolases"/>
    <property type="match status" value="1"/>
</dbReference>
<proteinExistence type="predicted"/>
<dbReference type="Gene3D" id="3.20.20.140">
    <property type="entry name" value="Metal-dependent hydrolases"/>
    <property type="match status" value="1"/>
</dbReference>
<dbReference type="EMBL" id="VSSQ01000202">
    <property type="protein sequence ID" value="MPL85243.1"/>
    <property type="molecule type" value="Genomic_DNA"/>
</dbReference>
<name>A0A644V2Y7_9ZZZZ</name>
<dbReference type="Pfam" id="PF01979">
    <property type="entry name" value="Amidohydro_1"/>
    <property type="match status" value="1"/>
</dbReference>
<keyword evidence="3" id="KW-0862">Zinc</keyword>